<keyword evidence="2" id="KW-1003">Cell membrane</keyword>
<proteinExistence type="predicted"/>
<keyword evidence="4 6" id="KW-1133">Transmembrane helix</keyword>
<reference evidence="8" key="2">
    <citation type="journal article" date="2021" name="PeerJ">
        <title>Extensive microbial diversity within the chicken gut microbiome revealed by metagenomics and culture.</title>
        <authorList>
            <person name="Gilroy R."/>
            <person name="Ravi A."/>
            <person name="Getino M."/>
            <person name="Pursley I."/>
            <person name="Horton D.L."/>
            <person name="Alikhan N.F."/>
            <person name="Baker D."/>
            <person name="Gharbi K."/>
            <person name="Hall N."/>
            <person name="Watson M."/>
            <person name="Adriaenssens E.M."/>
            <person name="Foster-Nyarko E."/>
            <person name="Jarju S."/>
            <person name="Secka A."/>
            <person name="Antonio M."/>
            <person name="Oren A."/>
            <person name="Chaudhuri R.R."/>
            <person name="La Ragione R."/>
            <person name="Hildebrand F."/>
            <person name="Pallen M.J."/>
        </authorList>
    </citation>
    <scope>NUCLEOTIDE SEQUENCE</scope>
    <source>
        <strain evidence="8">G3-3990</strain>
    </source>
</reference>
<evidence type="ECO:0000313" key="9">
    <source>
        <dbReference type="Proteomes" id="UP000823641"/>
    </source>
</evidence>
<keyword evidence="5 6" id="KW-0472">Membrane</keyword>
<organism evidence="8 9">
    <name type="scientific">Candidatus Gallipaludibacter merdavium</name>
    <dbReference type="NCBI Taxonomy" id="2840839"/>
    <lineage>
        <taxon>Bacteria</taxon>
        <taxon>Pseudomonadati</taxon>
        <taxon>Bacteroidota</taxon>
        <taxon>Bacteroidia</taxon>
        <taxon>Bacteroidales</taxon>
        <taxon>Candidatus Gallipaludibacter</taxon>
    </lineage>
</organism>
<feature type="transmembrane region" description="Helical" evidence="6">
    <location>
        <begin position="87"/>
        <end position="105"/>
    </location>
</feature>
<dbReference type="InterPro" id="IPR003841">
    <property type="entry name" value="Na/Pi_transpt"/>
</dbReference>
<feature type="transmembrane region" description="Helical" evidence="6">
    <location>
        <begin position="179"/>
        <end position="197"/>
    </location>
</feature>
<dbReference type="SUPFAM" id="SSF109755">
    <property type="entry name" value="PhoU-like"/>
    <property type="match status" value="1"/>
</dbReference>
<comment type="caution">
    <text evidence="8">The sequence shown here is derived from an EMBL/GenBank/DDBJ whole genome shotgun (WGS) entry which is preliminary data.</text>
</comment>
<dbReference type="Proteomes" id="UP000823641">
    <property type="component" value="Unassembled WGS sequence"/>
</dbReference>
<dbReference type="PANTHER" id="PTHR10010:SF46">
    <property type="entry name" value="SODIUM-DEPENDENT PHOSPHATE TRANSPORT PROTEIN 2B"/>
    <property type="match status" value="1"/>
</dbReference>
<dbReference type="GO" id="GO:0005436">
    <property type="term" value="F:sodium:phosphate symporter activity"/>
    <property type="evidence" value="ECO:0007669"/>
    <property type="project" value="InterPro"/>
</dbReference>
<dbReference type="GO" id="GO:0044341">
    <property type="term" value="P:sodium-dependent phosphate transport"/>
    <property type="evidence" value="ECO:0007669"/>
    <property type="project" value="InterPro"/>
</dbReference>
<evidence type="ECO:0000256" key="3">
    <source>
        <dbReference type="ARBA" id="ARBA00022692"/>
    </source>
</evidence>
<keyword evidence="3 6" id="KW-0812">Transmembrane</keyword>
<sequence>MNYSLLDFFTLIGSLGLFLYGMKLMSEALQKVAGEKLRTILTAMTKNRVMGVFTGILVTALIQSSSATTVMVVSFVNAGLLTLEQSITVIMGANIGTTATAWIISLFGFKVSIATIAVPLIAVAIPFVFSSNNHRRYWGEFIIGFSLLFLGLEGLKTNAPDLNANPEMLAFVQNYTDMGYLSVLLFLFIGTLLTVIVQSSSATMAITLIMCANGWIPFELAAAMVLGENIGTTITANIAAIPANVSAKRAAFSHLIFNIFGVIWMLCLFYPFTRMIAYLVGQMDMGDPRDLIAFSQSLPADTMKAITAGGEQLSPELTQLRDQYLNYQISTSYALSLFHTTFNILNTFIMIWFVKPIANLVSIIIKKKESDEEFQLKYISTGMLSTSELSILQAWKEIGLYAERAQRMFGMVRDLYKENNENEFVKIYSRIEKYENICDRMEIEIADYLSKVADGRLSNISKHKIHTMLRIVSEIESVGDSCFNLARIIQRKRNDKTEYTDYINDNIDLMFNLVEGAIYQMTNALKSDDPLDMDEFNRSVNIESEINNFRNQLKNQNAVNVNNRDYDYLASVTYMDTINECEKMGDYVINVMEALRESEK</sequence>
<dbReference type="NCBIfam" id="TIGR00704">
    <property type="entry name" value="NaPi_cotrn_rel"/>
    <property type="match status" value="1"/>
</dbReference>
<accession>A0A9D9N501</accession>
<name>A0A9D9N501_9BACT</name>
<evidence type="ECO:0000259" key="7">
    <source>
        <dbReference type="Pfam" id="PF01895"/>
    </source>
</evidence>
<evidence type="ECO:0000256" key="1">
    <source>
        <dbReference type="ARBA" id="ARBA00004651"/>
    </source>
</evidence>
<dbReference type="EMBL" id="JADIMG010000089">
    <property type="protein sequence ID" value="MBO8460504.1"/>
    <property type="molecule type" value="Genomic_DNA"/>
</dbReference>
<dbReference type="InterPro" id="IPR004633">
    <property type="entry name" value="NaPi_cotrn-rel/YqeW-like"/>
</dbReference>
<comment type="subcellular location">
    <subcellularLocation>
        <location evidence="1">Cell membrane</location>
        <topology evidence="1">Multi-pass membrane protein</topology>
    </subcellularLocation>
</comment>
<dbReference type="AlphaFoldDB" id="A0A9D9N501"/>
<feature type="transmembrane region" description="Helical" evidence="6">
    <location>
        <begin position="52"/>
        <end position="75"/>
    </location>
</feature>
<evidence type="ECO:0000313" key="8">
    <source>
        <dbReference type="EMBL" id="MBO8460504.1"/>
    </source>
</evidence>
<dbReference type="InterPro" id="IPR038078">
    <property type="entry name" value="PhoU-like_sf"/>
</dbReference>
<feature type="transmembrane region" description="Helical" evidence="6">
    <location>
        <begin position="141"/>
        <end position="159"/>
    </location>
</feature>
<feature type="transmembrane region" description="Helical" evidence="6">
    <location>
        <begin position="111"/>
        <end position="129"/>
    </location>
</feature>
<dbReference type="Pfam" id="PF01895">
    <property type="entry name" value="PhoU"/>
    <property type="match status" value="1"/>
</dbReference>
<dbReference type="GO" id="GO:0005886">
    <property type="term" value="C:plasma membrane"/>
    <property type="evidence" value="ECO:0007669"/>
    <property type="project" value="UniProtKB-SubCell"/>
</dbReference>
<evidence type="ECO:0000256" key="2">
    <source>
        <dbReference type="ARBA" id="ARBA00022475"/>
    </source>
</evidence>
<protein>
    <submittedName>
        <fullName evidence="8">Na/Pi cotransporter family protein</fullName>
    </submittedName>
</protein>
<dbReference type="Gene3D" id="1.20.58.220">
    <property type="entry name" value="Phosphate transport system protein phou homolog 2, domain 2"/>
    <property type="match status" value="1"/>
</dbReference>
<feature type="transmembrane region" description="Helical" evidence="6">
    <location>
        <begin position="255"/>
        <end position="280"/>
    </location>
</feature>
<reference evidence="8" key="1">
    <citation type="submission" date="2020-10" db="EMBL/GenBank/DDBJ databases">
        <authorList>
            <person name="Gilroy R."/>
        </authorList>
    </citation>
    <scope>NUCLEOTIDE SEQUENCE</scope>
    <source>
        <strain evidence="8">G3-3990</strain>
    </source>
</reference>
<gene>
    <name evidence="8" type="ORF">IAA73_09255</name>
</gene>
<evidence type="ECO:0000256" key="6">
    <source>
        <dbReference type="SAM" id="Phobius"/>
    </source>
</evidence>
<dbReference type="InterPro" id="IPR026022">
    <property type="entry name" value="PhoU_dom"/>
</dbReference>
<dbReference type="Pfam" id="PF02690">
    <property type="entry name" value="Na_Pi_cotrans"/>
    <property type="match status" value="2"/>
</dbReference>
<dbReference type="PANTHER" id="PTHR10010">
    <property type="entry name" value="SOLUTE CARRIER FAMILY 34 SODIUM PHOSPHATE , MEMBER 2-RELATED"/>
    <property type="match status" value="1"/>
</dbReference>
<evidence type="ECO:0000256" key="5">
    <source>
        <dbReference type="ARBA" id="ARBA00023136"/>
    </source>
</evidence>
<evidence type="ECO:0000256" key="4">
    <source>
        <dbReference type="ARBA" id="ARBA00022989"/>
    </source>
</evidence>
<dbReference type="NCBIfam" id="NF037997">
    <property type="entry name" value="Na_Pi_symport"/>
    <property type="match status" value="1"/>
</dbReference>
<feature type="domain" description="PhoU" evidence="7">
    <location>
        <begin position="402"/>
        <end position="489"/>
    </location>
</feature>